<feature type="non-terminal residue" evidence="1">
    <location>
        <position position="55"/>
    </location>
</feature>
<organism evidence="1 2">
    <name type="scientific">Gossypium harknessii</name>
    <dbReference type="NCBI Taxonomy" id="34285"/>
    <lineage>
        <taxon>Eukaryota</taxon>
        <taxon>Viridiplantae</taxon>
        <taxon>Streptophyta</taxon>
        <taxon>Embryophyta</taxon>
        <taxon>Tracheophyta</taxon>
        <taxon>Spermatophyta</taxon>
        <taxon>Magnoliopsida</taxon>
        <taxon>eudicotyledons</taxon>
        <taxon>Gunneridae</taxon>
        <taxon>Pentapetalae</taxon>
        <taxon>rosids</taxon>
        <taxon>malvids</taxon>
        <taxon>Malvales</taxon>
        <taxon>Malvaceae</taxon>
        <taxon>Malvoideae</taxon>
        <taxon>Gossypium</taxon>
    </lineage>
</organism>
<dbReference type="Proteomes" id="UP000593560">
    <property type="component" value="Unassembled WGS sequence"/>
</dbReference>
<keyword evidence="2" id="KW-1185">Reference proteome</keyword>
<sequence>MLAQAKTKKEYKKRMVKMLNSMDSGSRDNKSLTSTIKIVDLAVDTTSVTITRTRK</sequence>
<evidence type="ECO:0000313" key="1">
    <source>
        <dbReference type="EMBL" id="MBA0794120.1"/>
    </source>
</evidence>
<dbReference type="AlphaFoldDB" id="A0A7J9G956"/>
<accession>A0A7J9G956</accession>
<comment type="caution">
    <text evidence="1">The sequence shown here is derived from an EMBL/GenBank/DDBJ whole genome shotgun (WGS) entry which is preliminary data.</text>
</comment>
<protein>
    <submittedName>
        <fullName evidence="1">Uncharacterized protein</fullName>
    </submittedName>
</protein>
<evidence type="ECO:0000313" key="2">
    <source>
        <dbReference type="Proteomes" id="UP000593560"/>
    </source>
</evidence>
<gene>
    <name evidence="1" type="ORF">Gohar_018478</name>
</gene>
<name>A0A7J9G956_9ROSI</name>
<reference evidence="1 2" key="1">
    <citation type="journal article" date="2019" name="Genome Biol. Evol.">
        <title>Insights into the evolution of the New World diploid cottons (Gossypium, subgenus Houzingenia) based on genome sequencing.</title>
        <authorList>
            <person name="Grover C.E."/>
            <person name="Arick M.A. 2nd"/>
            <person name="Thrash A."/>
            <person name="Conover J.L."/>
            <person name="Sanders W.S."/>
            <person name="Peterson D.G."/>
            <person name="Frelichowski J.E."/>
            <person name="Scheffler J.A."/>
            <person name="Scheffler B.E."/>
            <person name="Wendel J.F."/>
        </authorList>
    </citation>
    <scope>NUCLEOTIDE SEQUENCE [LARGE SCALE GENOMIC DNA]</scope>
    <source>
        <strain evidence="1">0</strain>
        <tissue evidence="1">Leaf</tissue>
    </source>
</reference>
<dbReference type="EMBL" id="JABFAD010000003">
    <property type="protein sequence ID" value="MBA0794120.1"/>
    <property type="molecule type" value="Genomic_DNA"/>
</dbReference>
<proteinExistence type="predicted"/>